<dbReference type="CAZy" id="CBM20">
    <property type="family name" value="Carbohydrate-Binding Module Family 20"/>
</dbReference>
<evidence type="ECO:0000313" key="14">
    <source>
        <dbReference type="EMBL" id="ABD96025.1"/>
    </source>
</evidence>
<feature type="binding site" evidence="11">
    <location>
        <position position="151"/>
    </location>
    <ligand>
        <name>substrate</name>
    </ligand>
</feature>
<feature type="active site" description="Proton acceptor" evidence="10">
    <location>
        <position position="207"/>
    </location>
</feature>
<dbReference type="InterPro" id="IPR000165">
    <property type="entry name" value="Glucoamylase"/>
</dbReference>
<feature type="active site" description="Proton donor" evidence="10">
    <location>
        <position position="210"/>
    </location>
</feature>
<dbReference type="InterPro" id="IPR013784">
    <property type="entry name" value="Carb-bd-like_fold"/>
</dbReference>
<dbReference type="EMBL" id="DQ104609">
    <property type="protein sequence ID" value="ABD96025.1"/>
    <property type="molecule type" value="mRNA"/>
</dbReference>
<dbReference type="InterPro" id="IPR013783">
    <property type="entry name" value="Ig-like_fold"/>
</dbReference>
<dbReference type="PIRSF" id="PIRSF001031">
    <property type="entry name" value="Glu-a-glcsd_SBD"/>
    <property type="match status" value="1"/>
</dbReference>
<dbReference type="EC" id="3.2.1.3" evidence="9"/>
<evidence type="ECO:0000256" key="3">
    <source>
        <dbReference type="ARBA" id="ARBA00022729"/>
    </source>
</evidence>
<dbReference type="GO" id="GO:0000272">
    <property type="term" value="P:polysaccharide catabolic process"/>
    <property type="evidence" value="ECO:0007669"/>
    <property type="project" value="UniProtKB-KW"/>
</dbReference>
<dbReference type="SUPFAM" id="SSF48208">
    <property type="entry name" value="Six-hairpin glycosidases"/>
    <property type="match status" value="1"/>
</dbReference>
<keyword evidence="3" id="KW-0732">Signal</keyword>
<evidence type="ECO:0000256" key="2">
    <source>
        <dbReference type="ARBA" id="ARBA00006188"/>
    </source>
</evidence>
<dbReference type="GO" id="GO:0004339">
    <property type="term" value="F:glucan 1,4-alpha-glucosidase activity"/>
    <property type="evidence" value="ECO:0007669"/>
    <property type="project" value="UniProtKB-EC"/>
</dbReference>
<dbReference type="PANTHER" id="PTHR31616">
    <property type="entry name" value="TREHALASE"/>
    <property type="match status" value="1"/>
</dbReference>
<evidence type="ECO:0000259" key="13">
    <source>
        <dbReference type="Pfam" id="PF00723"/>
    </source>
</evidence>
<evidence type="ECO:0000256" key="1">
    <source>
        <dbReference type="ARBA" id="ARBA00001863"/>
    </source>
</evidence>
<evidence type="ECO:0000256" key="4">
    <source>
        <dbReference type="ARBA" id="ARBA00022801"/>
    </source>
</evidence>
<dbReference type="Gene3D" id="1.50.10.10">
    <property type="match status" value="1"/>
</dbReference>
<sequence>MSASVLLVFAQHEVSGAASHAPQWANLQRSAVDSYIERETPIAWNALLNNIGPCGDCVTGAACGIVVARPCKSDPDYFYQWQRDAALQGQIPSIRLHRGQQEFSHEIQQHSQAQAILQLIWNPSGDNGEAWGLGEPRFMVDGFIHSWFQGWGSPQRDGPALSAIAFIQTHSWLKDMGQAPHAKLIIWPIVKNDLTYHGQYWNNSGQDLWEEVLQTTFFQIAEQHSALLEGANFAFLSGPQCISCDQAPQVLCFQGRFWKGHQCYNSGRPRSGLDFNCELGSIQMFDPKAECDQIQFQPHRDSALANHKVVQDSFRYHGCNNGHQWGDAVAVGSYPEFVYYNGMPWYLAIQAAAEQLYDAVYQWQDVEWIHMGIQSLVFFHADVLTSAAGQYTRSHTTYQNIHDAVKTYADGFVSVVSCAKYHPRNGTLHEGEHRNDGKPDSASHLHWRYAALLCAIHSRATQVPASWGEACATSPGVCTAIEQSGHYSTAHNQSWPSACSQQHHRQTPCHCQHPVAYHFNGIQQYGEIYVLGTIPALGNWRDWGCHLRADKYTNSDQIWYSIVQLPAGERAVYKYIRKWEGRVDPNRLTQVQDCGQDHW</sequence>
<evidence type="ECO:0000256" key="5">
    <source>
        <dbReference type="ARBA" id="ARBA00023180"/>
    </source>
</evidence>
<keyword evidence="8 9" id="KW-0624">Polysaccharide degradation</keyword>
<dbReference type="SUPFAM" id="SSF49452">
    <property type="entry name" value="Starch-binding domain-like"/>
    <property type="match status" value="1"/>
</dbReference>
<evidence type="ECO:0000256" key="6">
    <source>
        <dbReference type="ARBA" id="ARBA00023277"/>
    </source>
</evidence>
<comment type="catalytic activity">
    <reaction evidence="1 9">
        <text>Hydrolysis of terminal (1-&gt;4)-linked alpha-D-glucose residues successively from non-reducing ends of the chains with release of beta-D-glucose.</text>
        <dbReference type="EC" id="3.2.1.3"/>
    </reaction>
</comment>
<dbReference type="InterPro" id="IPR008928">
    <property type="entry name" value="6-hairpin_glycosidase_sf"/>
</dbReference>
<dbReference type="BRENDA" id="3.2.1.3">
    <property type="organism ID" value="1279"/>
</dbReference>
<evidence type="ECO:0000256" key="9">
    <source>
        <dbReference type="PIRNR" id="PIRNR001031"/>
    </source>
</evidence>
<dbReference type="Pfam" id="PF00686">
    <property type="entry name" value="CBM_20"/>
    <property type="match status" value="1"/>
</dbReference>
<feature type="domain" description="GH15-like" evidence="13">
    <location>
        <begin position="42"/>
        <end position="456"/>
    </location>
</feature>
<keyword evidence="4 9" id="KW-0378">Hydrolase</keyword>
<dbReference type="InterPro" id="IPR002044">
    <property type="entry name" value="CBM20"/>
</dbReference>
<dbReference type="GO" id="GO:0000324">
    <property type="term" value="C:fungal-type vacuole"/>
    <property type="evidence" value="ECO:0007669"/>
    <property type="project" value="TreeGrafter"/>
</dbReference>
<dbReference type="PRINTS" id="PR00736">
    <property type="entry name" value="GLHYDRLASE15"/>
</dbReference>
<dbReference type="InterPro" id="IPR008291">
    <property type="entry name" value="Glucoamylase_SBD"/>
</dbReference>
<feature type="domain" description="CBM20" evidence="12">
    <location>
        <begin position="524"/>
        <end position="581"/>
    </location>
</feature>
<dbReference type="GO" id="GO:2001070">
    <property type="term" value="F:starch binding"/>
    <property type="evidence" value="ECO:0007669"/>
    <property type="project" value="InterPro"/>
</dbReference>
<dbReference type="AlphaFoldDB" id="Q0H9W2"/>
<keyword evidence="7 9" id="KW-0326">Glycosidase</keyword>
<dbReference type="InterPro" id="IPR012341">
    <property type="entry name" value="6hp_glycosidase-like_sf"/>
</dbReference>
<comment type="similarity">
    <text evidence="2 9">Belongs to the glycosyl hydrolase 15 family.</text>
</comment>
<organism evidence="14">
    <name type="scientific">Thermochaetoides thermophila</name>
    <dbReference type="NCBI Taxonomy" id="209285"/>
    <lineage>
        <taxon>Eukaryota</taxon>
        <taxon>Fungi</taxon>
        <taxon>Dikarya</taxon>
        <taxon>Ascomycota</taxon>
        <taxon>Pezizomycotina</taxon>
        <taxon>Sordariomycetes</taxon>
        <taxon>Sordariomycetidae</taxon>
        <taxon>Sordariales</taxon>
        <taxon>Chaetomiaceae</taxon>
        <taxon>Thermochaetoides</taxon>
    </lineage>
</organism>
<dbReference type="PANTHER" id="PTHR31616:SF12">
    <property type="entry name" value="GLUCOAMYLASE"/>
    <property type="match status" value="1"/>
</dbReference>
<dbReference type="Pfam" id="PF00723">
    <property type="entry name" value="Glyco_hydro_15"/>
    <property type="match status" value="1"/>
</dbReference>
<evidence type="ECO:0000256" key="8">
    <source>
        <dbReference type="ARBA" id="ARBA00023326"/>
    </source>
</evidence>
<keyword evidence="5" id="KW-0325">Glycoprotein</keyword>
<keyword evidence="6 9" id="KW-0119">Carbohydrate metabolism</keyword>
<accession>Q0H9W2</accession>
<protein>
    <recommendedName>
        <fullName evidence="9">Glucoamylase</fullName>
        <ecNumber evidence="9">3.2.1.3</ecNumber>
    </recommendedName>
    <alternativeName>
        <fullName evidence="9">1,4-alpha-D-glucan glucohydrolase</fullName>
    </alternativeName>
    <alternativeName>
        <fullName evidence="9">Glucan 1,4-alpha-glucosidase</fullName>
    </alternativeName>
</protein>
<evidence type="ECO:0000256" key="11">
    <source>
        <dbReference type="PIRSR" id="PIRSR001031-2"/>
    </source>
</evidence>
<dbReference type="InterPro" id="IPR011613">
    <property type="entry name" value="GH15-like"/>
</dbReference>
<evidence type="ECO:0000256" key="7">
    <source>
        <dbReference type="ARBA" id="ARBA00023295"/>
    </source>
</evidence>
<gene>
    <name evidence="14" type="primary">gla</name>
</gene>
<evidence type="ECO:0000256" key="10">
    <source>
        <dbReference type="PIRSR" id="PIRSR001031-1"/>
    </source>
</evidence>
<dbReference type="Gene3D" id="2.60.40.10">
    <property type="entry name" value="Immunoglobulins"/>
    <property type="match status" value="1"/>
</dbReference>
<reference evidence="14" key="1">
    <citation type="journal article" date="2007" name="J. Appl. Microbiol.">
        <title>Cloning of a gene encoding thermostable glucoamylase from Chaetomium thermophilum and its expression in Pichia pastoris.</title>
        <authorList>
            <person name="Chen J."/>
            <person name="Zhang Y.Q."/>
            <person name="Zhao C.Q."/>
            <person name="Li A.N."/>
            <person name="Zhou Q.X."/>
            <person name="Li D.C."/>
        </authorList>
    </citation>
    <scope>NUCLEOTIDE SEQUENCE</scope>
</reference>
<evidence type="ECO:0000259" key="12">
    <source>
        <dbReference type="Pfam" id="PF00686"/>
    </source>
</evidence>
<name>Q0H9W2_9PEZI</name>
<dbReference type="FunFam" id="1.50.10.10:FF:000018">
    <property type="entry name" value="Glucoamylase"/>
    <property type="match status" value="1"/>
</dbReference>
<dbReference type="CAZy" id="GH15">
    <property type="family name" value="Glycoside Hydrolase Family 15"/>
</dbReference>
<proteinExistence type="evidence at transcript level"/>